<feature type="compositionally biased region" description="Basic and acidic residues" evidence="1">
    <location>
        <begin position="404"/>
        <end position="413"/>
    </location>
</feature>
<keyword evidence="3" id="KW-1185">Reference proteome</keyword>
<feature type="region of interest" description="Disordered" evidence="1">
    <location>
        <begin position="1"/>
        <end position="35"/>
    </location>
</feature>
<accession>A0A8H4VNP3</accession>
<evidence type="ECO:0000256" key="1">
    <source>
        <dbReference type="SAM" id="MobiDB-lite"/>
    </source>
</evidence>
<feature type="region of interest" description="Disordered" evidence="1">
    <location>
        <begin position="103"/>
        <end position="148"/>
    </location>
</feature>
<proteinExistence type="predicted"/>
<feature type="compositionally biased region" description="Low complexity" evidence="1">
    <location>
        <begin position="9"/>
        <end position="23"/>
    </location>
</feature>
<comment type="caution">
    <text evidence="2">The sequence shown here is derived from an EMBL/GenBank/DDBJ whole genome shotgun (WGS) entry which is preliminary data.</text>
</comment>
<sequence>MNATPRVRSASAHHACSGASVGHPPGAQDHQQGGVQHTTAHDACLCPACHIKEEYFPRRPDGRIVLPQPEVPRMHSEVDLNSSFQVGTERIFPRRAVSYQYAGHGGDASMRTNQPPGTSDARNDDGTHIASDVPARQETPLPEPCLSPASRHALATKQGILDWGITFSIPCHHHRTANAKTSRKKPYDMLTDRPEPWPRIASSGAGNMRPPSRAASHTGPDRTQSYNTRNASHSRVPSGRFPRPSRYEPNAPREIRLSPSINSPLGLGQNEPTTASSGLNAIATTPQNEGLVAHTPRDGRPLEGTHRHPRGSRHSSTRSVSQPQPERHTTATHSRPAPDRMVPFTSPREIPASTLTVIPENAGPEYSRSSSSSHRKAQPGYHPSDPLGNVGEGVGSFSQSDSKTVGERPHPDATETSSSRPPLGEASAGFPGQGQIVGMIRFQDPMVPAPTQAPTKNVPVKWDSERKRRQGYFSQDEGDGKSPFRHYTNAGRDT</sequence>
<feature type="compositionally biased region" description="Polar residues" evidence="1">
    <location>
        <begin position="270"/>
        <end position="288"/>
    </location>
</feature>
<feature type="region of interest" description="Disordered" evidence="1">
    <location>
        <begin position="176"/>
        <end position="494"/>
    </location>
</feature>
<dbReference type="Proteomes" id="UP000521872">
    <property type="component" value="Unassembled WGS sequence"/>
</dbReference>
<feature type="compositionally biased region" description="Basic and acidic residues" evidence="1">
    <location>
        <begin position="185"/>
        <end position="196"/>
    </location>
</feature>
<dbReference type="EMBL" id="JAACJL010000031">
    <property type="protein sequence ID" value="KAF4616678.1"/>
    <property type="molecule type" value="Genomic_DNA"/>
</dbReference>
<evidence type="ECO:0000313" key="3">
    <source>
        <dbReference type="Proteomes" id="UP000521872"/>
    </source>
</evidence>
<feature type="compositionally biased region" description="Polar residues" evidence="1">
    <location>
        <begin position="221"/>
        <end position="235"/>
    </location>
</feature>
<gene>
    <name evidence="2" type="ORF">D9613_008817</name>
</gene>
<protein>
    <submittedName>
        <fullName evidence="2">Uncharacterized protein</fullName>
    </submittedName>
</protein>
<feature type="compositionally biased region" description="Basic residues" evidence="1">
    <location>
        <begin position="307"/>
        <end position="316"/>
    </location>
</feature>
<reference evidence="2 3" key="1">
    <citation type="submission" date="2019-12" db="EMBL/GenBank/DDBJ databases">
        <authorList>
            <person name="Floudas D."/>
            <person name="Bentzer J."/>
            <person name="Ahren D."/>
            <person name="Johansson T."/>
            <person name="Persson P."/>
            <person name="Tunlid A."/>
        </authorList>
    </citation>
    <scope>NUCLEOTIDE SEQUENCE [LARGE SCALE GENOMIC DNA]</scope>
    <source>
        <strain evidence="2 3">CBS 102.39</strain>
    </source>
</reference>
<dbReference type="AlphaFoldDB" id="A0A8H4VNP3"/>
<organism evidence="2 3">
    <name type="scientific">Agrocybe pediades</name>
    <dbReference type="NCBI Taxonomy" id="84607"/>
    <lineage>
        <taxon>Eukaryota</taxon>
        <taxon>Fungi</taxon>
        <taxon>Dikarya</taxon>
        <taxon>Basidiomycota</taxon>
        <taxon>Agaricomycotina</taxon>
        <taxon>Agaricomycetes</taxon>
        <taxon>Agaricomycetidae</taxon>
        <taxon>Agaricales</taxon>
        <taxon>Agaricineae</taxon>
        <taxon>Strophariaceae</taxon>
        <taxon>Agrocybe</taxon>
    </lineage>
</organism>
<name>A0A8H4VNP3_9AGAR</name>
<feature type="compositionally biased region" description="Basic and acidic residues" evidence="1">
    <location>
        <begin position="295"/>
        <end position="306"/>
    </location>
</feature>
<evidence type="ECO:0000313" key="2">
    <source>
        <dbReference type="EMBL" id="KAF4616678.1"/>
    </source>
</evidence>